<dbReference type="Pfam" id="PF05685">
    <property type="entry name" value="Uma2"/>
    <property type="match status" value="1"/>
</dbReference>
<dbReference type="SUPFAM" id="SSF52980">
    <property type="entry name" value="Restriction endonuclease-like"/>
    <property type="match status" value="1"/>
</dbReference>
<name>A0A947DID6_9CYAN</name>
<proteinExistence type="predicted"/>
<dbReference type="PANTHER" id="PTHR34107:SF7">
    <property type="entry name" value="SLR2092 PROTEIN"/>
    <property type="match status" value="1"/>
</dbReference>
<sequence>MTSLLVKSVEMSLLIDLSSLTIMSKMSDQQFYEFCRTNPELRIERTANGEIIVMPPAFADNGNRNGRIFGQLYVWSETDGTGEAFDSSSGFTLPNGATRSPDVAWILSERWNALSPQQQASFAPIAPDFVVELRSSSDTVMSLQEKMEEYISNGVQLGLLIDRKNYQVHMYRPNQSPKILDKPESVSCEPEMLAFELKMAKIW</sequence>
<dbReference type="InterPro" id="IPR012296">
    <property type="entry name" value="Nuclease_put_TT1808"/>
</dbReference>
<dbReference type="AlphaFoldDB" id="A0A947DID6"/>
<evidence type="ECO:0000259" key="1">
    <source>
        <dbReference type="Pfam" id="PF05685"/>
    </source>
</evidence>
<evidence type="ECO:0000313" key="3">
    <source>
        <dbReference type="Proteomes" id="UP000717364"/>
    </source>
</evidence>
<dbReference type="EMBL" id="JADOES010000040">
    <property type="protein sequence ID" value="MBT9317194.1"/>
    <property type="molecule type" value="Genomic_DNA"/>
</dbReference>
<keyword evidence="2" id="KW-0378">Hydrolase</keyword>
<dbReference type="CDD" id="cd06260">
    <property type="entry name" value="DUF820-like"/>
    <property type="match status" value="1"/>
</dbReference>
<gene>
    <name evidence="2" type="ORF">IXB50_17360</name>
</gene>
<keyword evidence="3" id="KW-1185">Reference proteome</keyword>
<accession>A0A947DID6</accession>
<reference evidence="2" key="2">
    <citation type="journal article" date="2021" name="Mar. Drugs">
        <title>Genome Reduction and Secondary Metabolism of the Marine Sponge-Associated Cyanobacterium Leptothoe.</title>
        <authorList>
            <person name="Konstantinou D."/>
            <person name="Popin R.V."/>
            <person name="Fewer D.P."/>
            <person name="Sivonen K."/>
            <person name="Gkelis S."/>
        </authorList>
    </citation>
    <scope>NUCLEOTIDE SEQUENCE</scope>
    <source>
        <strain evidence="2">TAU-MAC 1115</strain>
    </source>
</reference>
<keyword evidence="2" id="KW-0255">Endonuclease</keyword>
<dbReference type="InterPro" id="IPR011335">
    <property type="entry name" value="Restrct_endonuc-II-like"/>
</dbReference>
<feature type="domain" description="Putative restriction endonuclease" evidence="1">
    <location>
        <begin position="29"/>
        <end position="199"/>
    </location>
</feature>
<dbReference type="PANTHER" id="PTHR34107">
    <property type="entry name" value="SLL0198 PROTEIN-RELATED"/>
    <property type="match status" value="1"/>
</dbReference>
<reference evidence="2" key="1">
    <citation type="submission" date="2020-11" db="EMBL/GenBank/DDBJ databases">
        <authorList>
            <person name="Konstantinou D."/>
            <person name="Gkelis S."/>
            <person name="Popin R."/>
            <person name="Fewer D."/>
            <person name="Sivonen K."/>
        </authorList>
    </citation>
    <scope>NUCLEOTIDE SEQUENCE</scope>
    <source>
        <strain evidence="2">TAU-MAC 1115</strain>
    </source>
</reference>
<dbReference type="GO" id="GO:0004519">
    <property type="term" value="F:endonuclease activity"/>
    <property type="evidence" value="ECO:0007669"/>
    <property type="project" value="UniProtKB-KW"/>
</dbReference>
<evidence type="ECO:0000313" key="2">
    <source>
        <dbReference type="EMBL" id="MBT9317194.1"/>
    </source>
</evidence>
<comment type="caution">
    <text evidence="2">The sequence shown here is derived from an EMBL/GenBank/DDBJ whole genome shotgun (WGS) entry which is preliminary data.</text>
</comment>
<protein>
    <submittedName>
        <fullName evidence="2">Uma2 family endonuclease</fullName>
    </submittedName>
</protein>
<keyword evidence="2" id="KW-0540">Nuclease</keyword>
<organism evidence="2 3">
    <name type="scientific">Leptothoe spongobia TAU-MAC 1115</name>
    <dbReference type="NCBI Taxonomy" id="1967444"/>
    <lineage>
        <taxon>Bacteria</taxon>
        <taxon>Bacillati</taxon>
        <taxon>Cyanobacteriota</taxon>
        <taxon>Cyanophyceae</taxon>
        <taxon>Nodosilineales</taxon>
        <taxon>Cymatolegaceae</taxon>
        <taxon>Leptothoe</taxon>
        <taxon>Leptothoe spongobia</taxon>
    </lineage>
</organism>
<dbReference type="Gene3D" id="3.90.1570.10">
    <property type="entry name" value="tt1808, chain A"/>
    <property type="match status" value="1"/>
</dbReference>
<dbReference type="RefSeq" id="WP_215610261.1">
    <property type="nucleotide sequence ID" value="NZ_JADOES010000040.1"/>
</dbReference>
<dbReference type="InterPro" id="IPR008538">
    <property type="entry name" value="Uma2"/>
</dbReference>
<dbReference type="Proteomes" id="UP000717364">
    <property type="component" value="Unassembled WGS sequence"/>
</dbReference>